<dbReference type="PANTHER" id="PTHR45774">
    <property type="entry name" value="BTB/POZ DOMAIN-CONTAINING"/>
    <property type="match status" value="1"/>
</dbReference>
<protein>
    <recommendedName>
        <fullName evidence="2">BTB domain-containing protein</fullName>
    </recommendedName>
</protein>
<evidence type="ECO:0000259" key="2">
    <source>
        <dbReference type="PROSITE" id="PS50097"/>
    </source>
</evidence>
<dbReference type="EMBL" id="HBNR01078146">
    <property type="protein sequence ID" value="CAE4654667.1"/>
    <property type="molecule type" value="Transcribed_RNA"/>
</dbReference>
<feature type="region of interest" description="Disordered" evidence="1">
    <location>
        <begin position="24"/>
        <end position="44"/>
    </location>
</feature>
<dbReference type="SUPFAM" id="SSF54695">
    <property type="entry name" value="POZ domain"/>
    <property type="match status" value="1"/>
</dbReference>
<dbReference type="PANTHER" id="PTHR45774:SF3">
    <property type="entry name" value="BTB (POZ) DOMAIN-CONTAINING 2B-RELATED"/>
    <property type="match status" value="1"/>
</dbReference>
<dbReference type="Pfam" id="PF00651">
    <property type="entry name" value="BTB"/>
    <property type="match status" value="1"/>
</dbReference>
<dbReference type="PROSITE" id="PS50097">
    <property type="entry name" value="BTB"/>
    <property type="match status" value="1"/>
</dbReference>
<dbReference type="Gene3D" id="1.25.40.420">
    <property type="match status" value="1"/>
</dbReference>
<dbReference type="InterPro" id="IPR000210">
    <property type="entry name" value="BTB/POZ_dom"/>
</dbReference>
<evidence type="ECO:0000256" key="1">
    <source>
        <dbReference type="SAM" id="MobiDB-lite"/>
    </source>
</evidence>
<dbReference type="AlphaFoldDB" id="A0A7S4SSS0"/>
<dbReference type="SMART" id="SM00225">
    <property type="entry name" value="BTB"/>
    <property type="match status" value="1"/>
</dbReference>
<gene>
    <name evidence="3" type="ORF">AMON00008_LOCUS55652</name>
</gene>
<sequence length="725" mass="80317">MPSHASAATPQGSSFMSLREMLPSPTASSLRDSTKRGTRRSLKAKIAGVQTGPADELRFVPEASRGEENGWQLKCEDVKSRIGALFNCYTMSDVVFQVDAHRIPAHKFVIAAASPVWYKQLYEEGNGERDYSLRRTNSLTSNGGSELWFNGGRHTVLPIEGVPHLAFYEFLQYIYTDDVNVTLGNVLPLILLSDTYKVPGLSERCMEFLKSEVTPTTVLRVLHILRMLTLKACVSLWKALVLQAAAIRKFRELTLAERRAKMEENISMGSTMSGRASLRSSVASGTPRRHGSMASRSILLRSSRGSIRSSGFYANSEAESLMGEGEFGDAASVLDVAQNYARKAFRLIQSHGLEARLLAFVVEVSRRCWRTVQEETAAVISSSDMWDQDARMLREILSLESLSVPEISLFRAIVDWAKRKCAMRGSAPTIQNVREVIGEDTLLLLRFPTMSADQFEWEVVPTGLLAYEDVEQLLSSITKRSTVLGRFNGKPRTNINFRVESSDILRGGSSNEKIDGIIALNSAYEDSMKTIWNAVPDDPVDSILGSKLLRSHLRSKVLCDHGETRVTVSEAEIAQQASGARLPPIQLTPVLTPRHPSRPSRCTSAADRHSAPNSPTARHSAPDSPKAANRSLLEKRIEEPTEGSRPPLPEDFVRICRGLYAFRGTSLIELWLEDGEVMCMDHGPSGRLEDPQFDDALPEVVRQRLGLPSSPPLGRGVFLDEFLSR</sequence>
<dbReference type="Gene3D" id="3.30.710.10">
    <property type="entry name" value="Potassium Channel Kv1.1, Chain A"/>
    <property type="match status" value="1"/>
</dbReference>
<name>A0A7S4SSS0_9DINO</name>
<proteinExistence type="predicted"/>
<feature type="region of interest" description="Disordered" evidence="1">
    <location>
        <begin position="274"/>
        <end position="294"/>
    </location>
</feature>
<organism evidence="3">
    <name type="scientific">Alexandrium monilatum</name>
    <dbReference type="NCBI Taxonomy" id="311494"/>
    <lineage>
        <taxon>Eukaryota</taxon>
        <taxon>Sar</taxon>
        <taxon>Alveolata</taxon>
        <taxon>Dinophyceae</taxon>
        <taxon>Gonyaulacales</taxon>
        <taxon>Pyrocystaceae</taxon>
        <taxon>Alexandrium</taxon>
    </lineage>
</organism>
<feature type="domain" description="BTB" evidence="2">
    <location>
        <begin position="92"/>
        <end position="183"/>
    </location>
</feature>
<dbReference type="InterPro" id="IPR011333">
    <property type="entry name" value="SKP1/BTB/POZ_sf"/>
</dbReference>
<feature type="compositionally biased region" description="Polar residues" evidence="1">
    <location>
        <begin position="274"/>
        <end position="284"/>
    </location>
</feature>
<evidence type="ECO:0000313" key="3">
    <source>
        <dbReference type="EMBL" id="CAE4654667.1"/>
    </source>
</evidence>
<accession>A0A7S4SSS0</accession>
<feature type="region of interest" description="Disordered" evidence="1">
    <location>
        <begin position="575"/>
        <end position="629"/>
    </location>
</feature>
<reference evidence="3" key="1">
    <citation type="submission" date="2021-01" db="EMBL/GenBank/DDBJ databases">
        <authorList>
            <person name="Corre E."/>
            <person name="Pelletier E."/>
            <person name="Niang G."/>
            <person name="Scheremetjew M."/>
            <person name="Finn R."/>
            <person name="Kale V."/>
            <person name="Holt S."/>
            <person name="Cochrane G."/>
            <person name="Meng A."/>
            <person name="Brown T."/>
            <person name="Cohen L."/>
        </authorList>
    </citation>
    <scope>NUCLEOTIDE SEQUENCE</scope>
    <source>
        <strain evidence="3">CCMP3105</strain>
    </source>
</reference>